<dbReference type="AlphaFoldDB" id="A0AB40CIF5"/>
<sequence>MAATPASGEQEEEVCLWSWGAGTEGQLATGTLEDQFLPQRITSLPAISHIACGGAHAIALTGDGKVWTWGRGTKGQLGHEEMNNCLKPRVVKLLESFFVSDVAAGWNHSGFVTDTGRLFMCGDGSFGQLGTGNNESHSSPIEISFSDATHVEQVACGMRHSIALVKDASSSGDLVYGFGAGRHGQIGKPATRSSYLPMVVPGLENCSIADVCANGDQSAALTSNGQLYTWGRGFGGSSGSHIPQLLTSPLRFSKVVLGWNHALLIADGDTYILGGDHHGMLASAPKSQQASSPSSDDSSAIPNLRKVPGLDGEKAICIAAGAEHSALVTEHGTVMTWGWGEHGQLGLGNSCDQTCPQALDISYNGPFASSQFRVYCGSGFTFLAKLPS</sequence>
<name>A0AB40CIF5_DIOCR</name>
<feature type="region of interest" description="Disordered" evidence="3">
    <location>
        <begin position="282"/>
        <end position="304"/>
    </location>
</feature>
<dbReference type="InterPro" id="IPR058923">
    <property type="entry name" value="RCC1-like_dom"/>
</dbReference>
<dbReference type="PANTHER" id="PTHR22870:SF466">
    <property type="entry name" value="ANKYRIN REPEAT-CONTAINING PROTEIN"/>
    <property type="match status" value="1"/>
</dbReference>
<dbReference type="InterPro" id="IPR009091">
    <property type="entry name" value="RCC1/BLIP-II"/>
</dbReference>
<dbReference type="InterPro" id="IPR051210">
    <property type="entry name" value="Ub_ligase/GEF_domain"/>
</dbReference>
<feature type="repeat" description="RCC1" evidence="2">
    <location>
        <begin position="116"/>
        <end position="167"/>
    </location>
</feature>
<feature type="repeat" description="RCC1" evidence="2">
    <location>
        <begin position="173"/>
        <end position="224"/>
    </location>
</feature>
<evidence type="ECO:0000256" key="3">
    <source>
        <dbReference type="SAM" id="MobiDB-lite"/>
    </source>
</evidence>
<dbReference type="InterPro" id="IPR000408">
    <property type="entry name" value="Reg_chr_condens"/>
</dbReference>
<evidence type="ECO:0000313" key="5">
    <source>
        <dbReference type="Proteomes" id="UP001515500"/>
    </source>
</evidence>
<proteinExistence type="predicted"/>
<dbReference type="SUPFAM" id="SSF50985">
    <property type="entry name" value="RCC1/BLIP-II"/>
    <property type="match status" value="2"/>
</dbReference>
<keyword evidence="1" id="KW-0677">Repeat</keyword>
<dbReference type="Proteomes" id="UP001515500">
    <property type="component" value="Chromosome 15"/>
</dbReference>
<feature type="repeat" description="RCC1" evidence="2">
    <location>
        <begin position="64"/>
        <end position="115"/>
    </location>
</feature>
<keyword evidence="6" id="KW-0675">Receptor</keyword>
<feature type="repeat" description="RCC1" evidence="2">
    <location>
        <begin position="14"/>
        <end position="63"/>
    </location>
</feature>
<evidence type="ECO:0000313" key="6">
    <source>
        <dbReference type="RefSeq" id="XP_039139630.1"/>
    </source>
</evidence>
<evidence type="ECO:0000259" key="4">
    <source>
        <dbReference type="Pfam" id="PF25390"/>
    </source>
</evidence>
<feature type="domain" description="RCC1-like" evidence="4">
    <location>
        <begin position="16"/>
        <end position="382"/>
    </location>
</feature>
<protein>
    <submittedName>
        <fullName evidence="6">Ultraviolet-B receptor UVR8 isoform X1</fullName>
    </submittedName>
</protein>
<dbReference type="PANTHER" id="PTHR22870">
    <property type="entry name" value="REGULATOR OF CHROMOSOME CONDENSATION"/>
    <property type="match status" value="1"/>
</dbReference>
<evidence type="ECO:0000256" key="1">
    <source>
        <dbReference type="ARBA" id="ARBA00022737"/>
    </source>
</evidence>
<feature type="repeat" description="RCC1" evidence="2">
    <location>
        <begin position="332"/>
        <end position="387"/>
    </location>
</feature>
<dbReference type="RefSeq" id="XP_039139630.1">
    <property type="nucleotide sequence ID" value="XM_039283696.1"/>
</dbReference>
<evidence type="ECO:0000256" key="2">
    <source>
        <dbReference type="PROSITE-ProRule" id="PRU00235"/>
    </source>
</evidence>
<dbReference type="PRINTS" id="PR00633">
    <property type="entry name" value="RCCNDNSATION"/>
</dbReference>
<reference evidence="6" key="1">
    <citation type="submission" date="2025-08" db="UniProtKB">
        <authorList>
            <consortium name="RefSeq"/>
        </authorList>
    </citation>
    <scope>IDENTIFICATION</scope>
</reference>
<accession>A0AB40CIF5</accession>
<dbReference type="GeneID" id="120276955"/>
<dbReference type="Gene3D" id="2.130.10.30">
    <property type="entry name" value="Regulator of chromosome condensation 1/beta-lactamase-inhibitor protein II"/>
    <property type="match status" value="2"/>
</dbReference>
<dbReference type="Pfam" id="PF25390">
    <property type="entry name" value="WD40_RLD"/>
    <property type="match status" value="1"/>
</dbReference>
<gene>
    <name evidence="6" type="primary">LOC120276955</name>
</gene>
<feature type="compositionally biased region" description="Low complexity" evidence="3">
    <location>
        <begin position="282"/>
        <end position="300"/>
    </location>
</feature>
<keyword evidence="5" id="KW-1185">Reference proteome</keyword>
<feature type="repeat" description="RCC1" evidence="2">
    <location>
        <begin position="225"/>
        <end position="268"/>
    </location>
</feature>
<organism evidence="5 6">
    <name type="scientific">Dioscorea cayennensis subsp. rotundata</name>
    <name type="common">White Guinea yam</name>
    <name type="synonym">Dioscorea rotundata</name>
    <dbReference type="NCBI Taxonomy" id="55577"/>
    <lineage>
        <taxon>Eukaryota</taxon>
        <taxon>Viridiplantae</taxon>
        <taxon>Streptophyta</taxon>
        <taxon>Embryophyta</taxon>
        <taxon>Tracheophyta</taxon>
        <taxon>Spermatophyta</taxon>
        <taxon>Magnoliopsida</taxon>
        <taxon>Liliopsida</taxon>
        <taxon>Dioscoreales</taxon>
        <taxon>Dioscoreaceae</taxon>
        <taxon>Dioscorea</taxon>
    </lineage>
</organism>
<dbReference type="PROSITE" id="PS00626">
    <property type="entry name" value="RCC1_2"/>
    <property type="match status" value="2"/>
</dbReference>
<dbReference type="PROSITE" id="PS50012">
    <property type="entry name" value="RCC1_3"/>
    <property type="match status" value="6"/>
</dbReference>